<name>A0A7W9FBI5_9CAUL</name>
<comment type="caution">
    <text evidence="2">The sequence shown here is derived from an EMBL/GenBank/DDBJ whole genome shotgun (WGS) entry which is preliminary data.</text>
</comment>
<dbReference type="EMBL" id="JACHOQ010000010">
    <property type="protein sequence ID" value="MBB5741149.1"/>
    <property type="molecule type" value="Genomic_DNA"/>
</dbReference>
<sequence length="62" mass="6931">MSDETPPDHIPDDIPGETPVQKALRLKTAKLEARPKPPRGGRFQREQAARLAAGKSKPWMTR</sequence>
<keyword evidence="3" id="KW-1185">Reference proteome</keyword>
<reference evidence="2 3" key="1">
    <citation type="submission" date="2020-08" db="EMBL/GenBank/DDBJ databases">
        <title>Genomic Encyclopedia of Type Strains, Phase IV (KMG-IV): sequencing the most valuable type-strain genomes for metagenomic binning, comparative biology and taxonomic classification.</title>
        <authorList>
            <person name="Goeker M."/>
        </authorList>
    </citation>
    <scope>NUCLEOTIDE SEQUENCE [LARGE SCALE GENOMIC DNA]</scope>
    <source>
        <strain evidence="2 3">DSM 4731</strain>
    </source>
</reference>
<dbReference type="Proteomes" id="UP000527324">
    <property type="component" value="Unassembled WGS sequence"/>
</dbReference>
<evidence type="ECO:0000313" key="3">
    <source>
        <dbReference type="Proteomes" id="UP000527324"/>
    </source>
</evidence>
<gene>
    <name evidence="2" type="ORF">GGQ93_002887</name>
</gene>
<dbReference type="RefSeq" id="WP_183217897.1">
    <property type="nucleotide sequence ID" value="NZ_CAJFZS010000001.1"/>
</dbReference>
<evidence type="ECO:0000313" key="2">
    <source>
        <dbReference type="EMBL" id="MBB5741149.1"/>
    </source>
</evidence>
<feature type="region of interest" description="Disordered" evidence="1">
    <location>
        <begin position="28"/>
        <end position="62"/>
    </location>
</feature>
<dbReference type="AlphaFoldDB" id="A0A7W9FBI5"/>
<evidence type="ECO:0000256" key="1">
    <source>
        <dbReference type="SAM" id="MobiDB-lite"/>
    </source>
</evidence>
<protein>
    <submittedName>
        <fullName evidence="2">Uncharacterized protein</fullName>
    </submittedName>
</protein>
<accession>A0A7W9FBI5</accession>
<organism evidence="2 3">
    <name type="scientific">Brevundimonas aurantiaca</name>
    <dbReference type="NCBI Taxonomy" id="74316"/>
    <lineage>
        <taxon>Bacteria</taxon>
        <taxon>Pseudomonadati</taxon>
        <taxon>Pseudomonadota</taxon>
        <taxon>Alphaproteobacteria</taxon>
        <taxon>Caulobacterales</taxon>
        <taxon>Caulobacteraceae</taxon>
        <taxon>Brevundimonas</taxon>
    </lineage>
</organism>
<proteinExistence type="predicted"/>